<dbReference type="InterPro" id="IPR011989">
    <property type="entry name" value="ARM-like"/>
</dbReference>
<feature type="domain" description="Formin GTPase-binding" evidence="1">
    <location>
        <begin position="2"/>
        <end position="107"/>
    </location>
</feature>
<dbReference type="OrthoDB" id="2155261at2759"/>
<dbReference type="GO" id="GO:0003779">
    <property type="term" value="F:actin binding"/>
    <property type="evidence" value="ECO:0007669"/>
    <property type="project" value="InterPro"/>
</dbReference>
<proteinExistence type="predicted"/>
<dbReference type="InterPro" id="IPR010473">
    <property type="entry name" value="GTPase-bd"/>
</dbReference>
<reference evidence="2 3" key="1">
    <citation type="submission" date="2018-10" db="EMBL/GenBank/DDBJ databases">
        <title>Complete genome sequence of Malassezia restricta CBS 7877.</title>
        <authorList>
            <person name="Morand S.C."/>
            <person name="Bertignac M."/>
            <person name="Iltis A."/>
            <person name="Kolder I."/>
            <person name="Pirovano W."/>
            <person name="Jourdain R."/>
            <person name="Clavaud C."/>
        </authorList>
    </citation>
    <scope>NUCLEOTIDE SEQUENCE [LARGE SCALE GENOMIC DNA]</scope>
    <source>
        <strain evidence="2 3">CBS 7877</strain>
    </source>
</reference>
<dbReference type="SUPFAM" id="SSF48371">
    <property type="entry name" value="ARM repeat"/>
    <property type="match status" value="1"/>
</dbReference>
<dbReference type="Pfam" id="PF06371">
    <property type="entry name" value="Drf_GBD"/>
    <property type="match status" value="1"/>
</dbReference>
<sequence>MRRLRVALASESPAWLHDFLQAGGYETLLAHLDSLLRMEWREEQHDDTLLFEILRCMVALGSSQTGRRALLRHAPMPFEHLCVAMFEGNIPKELETRRLIIVLLHILAQEQLHSDALAQRTMHKVRDEDVACIAHAPDKCHGAILAAMLLHTPSPPSKRNTVDFLQNVHEHRPLRCYVEELHRVCHDFFWIFCHEHNQVWDWDNMDQRAAFAPRVPSGMTGSVEWEAIMYLTTHLCFLNTILSFFVQNDPPGARAFVSELTKSNFPKVLNILRKASQKYYSALHAELAHWHSLSDQVRYADLANLRPITSKPKRTPSTESKTSVRNASIYYTPLMPSEPWMPRQGVSNIRHVSTESESFRISPSIPDEPLDVHSDVAQPQNILGDVEIAHVGF</sequence>
<accession>A0A3G2S0U1</accession>
<dbReference type="VEuPathDB" id="FungiDB:DNF11_0436"/>
<gene>
    <name evidence="2" type="primary">rid1</name>
    <name evidence="2" type="ORF">DNF11_0436</name>
</gene>
<dbReference type="Gene3D" id="1.25.10.10">
    <property type="entry name" value="Leucine-rich Repeat Variant"/>
    <property type="match status" value="1"/>
</dbReference>
<dbReference type="InterPro" id="IPR016024">
    <property type="entry name" value="ARM-type_fold"/>
</dbReference>
<dbReference type="GO" id="GO:0030036">
    <property type="term" value="P:actin cytoskeleton organization"/>
    <property type="evidence" value="ECO:0007669"/>
    <property type="project" value="InterPro"/>
</dbReference>
<dbReference type="EMBL" id="CP033148">
    <property type="protein sequence ID" value="AYO41386.1"/>
    <property type="molecule type" value="Genomic_DNA"/>
</dbReference>
<evidence type="ECO:0000259" key="1">
    <source>
        <dbReference type="Pfam" id="PF06371"/>
    </source>
</evidence>
<keyword evidence="3" id="KW-1185">Reference proteome</keyword>
<protein>
    <submittedName>
        <fullName evidence="2">GTPase-binding protein rid1</fullName>
    </submittedName>
</protein>
<dbReference type="GO" id="GO:0031267">
    <property type="term" value="F:small GTPase binding"/>
    <property type="evidence" value="ECO:0007669"/>
    <property type="project" value="InterPro"/>
</dbReference>
<dbReference type="Proteomes" id="UP000269793">
    <property type="component" value="Chromosome I"/>
</dbReference>
<evidence type="ECO:0000313" key="3">
    <source>
        <dbReference type="Proteomes" id="UP000269793"/>
    </source>
</evidence>
<organism evidence="2 3">
    <name type="scientific">Malassezia restricta (strain ATCC 96810 / NBRC 103918 / CBS 7877)</name>
    <name type="common">Seborrheic dermatitis infection agent</name>
    <dbReference type="NCBI Taxonomy" id="425264"/>
    <lineage>
        <taxon>Eukaryota</taxon>
        <taxon>Fungi</taxon>
        <taxon>Dikarya</taxon>
        <taxon>Basidiomycota</taxon>
        <taxon>Ustilaginomycotina</taxon>
        <taxon>Malasseziomycetes</taxon>
        <taxon>Malasseziales</taxon>
        <taxon>Malasseziaceae</taxon>
        <taxon>Malassezia</taxon>
    </lineage>
</organism>
<dbReference type="AlphaFoldDB" id="A0A3G2S0U1"/>
<name>A0A3G2S0U1_MALR7</name>
<evidence type="ECO:0000313" key="2">
    <source>
        <dbReference type="EMBL" id="AYO41386.1"/>
    </source>
</evidence>